<feature type="transmembrane region" description="Helical" evidence="6">
    <location>
        <begin position="167"/>
        <end position="192"/>
    </location>
</feature>
<evidence type="ECO:0000256" key="6">
    <source>
        <dbReference type="SAM" id="Phobius"/>
    </source>
</evidence>
<feature type="transmembrane region" description="Helical" evidence="6">
    <location>
        <begin position="361"/>
        <end position="380"/>
    </location>
</feature>
<evidence type="ECO:0000256" key="4">
    <source>
        <dbReference type="ARBA" id="ARBA00023136"/>
    </source>
</evidence>
<feature type="transmembrane region" description="Helical" evidence="6">
    <location>
        <begin position="400"/>
        <end position="424"/>
    </location>
</feature>
<dbReference type="Pfam" id="PF00324">
    <property type="entry name" value="AA_permease"/>
    <property type="match status" value="2"/>
</dbReference>
<feature type="domain" description="Amino acid permease/ SLC12A" evidence="7">
    <location>
        <begin position="366"/>
        <end position="423"/>
    </location>
</feature>
<sequence>MTEAEVESLTSWSPFSGDTDEHGLPKDKDKGCDTNLYLYHEEIEDRPRVATFLGSLADYSNTIPAASAADTDAPKAAPSARMGTLIGVFLPCIQNIFGVILFIRLTWVVGTAGAIAGFLIVLICCCTTMLTAISMSAIATNGVVPAGGSYFMIGRSLGPECGGAVGMLFYTGTTLAAAMYIVGAVEIVLTYMAPWISIFGDFTKDPEAMFNNFRVYGTGLLLVMGCVVFIGVKFVNKFATVALACVILSISAVYAGIFVNWNGNDKLQMCVLGKRLLKDIHISNCTKQAGGELFKLFCPNNTCDPYFTAHNISVVQGIKGLASGVFFDNLQDSFLELGQYIAYGKEPDDIEQMERPTYNQIYADITTSFTLLIGIFFPSVTGIMAGSNRSGDLADAQKSIPIGTICAILTTSTVYLSCVLLFAGTVDNLLLRDKYVIHSRSFLIFKPLHVPCVLFLV</sequence>
<keyword evidence="2 6" id="KW-0812">Transmembrane</keyword>
<evidence type="ECO:0000256" key="3">
    <source>
        <dbReference type="ARBA" id="ARBA00022989"/>
    </source>
</evidence>
<organism evidence="8 9">
    <name type="scientific">Plutella xylostella</name>
    <name type="common">Diamondback moth</name>
    <name type="synonym">Plutella maculipennis</name>
    <dbReference type="NCBI Taxonomy" id="51655"/>
    <lineage>
        <taxon>Eukaryota</taxon>
        <taxon>Metazoa</taxon>
        <taxon>Ecdysozoa</taxon>
        <taxon>Arthropoda</taxon>
        <taxon>Hexapoda</taxon>
        <taxon>Insecta</taxon>
        <taxon>Pterygota</taxon>
        <taxon>Neoptera</taxon>
        <taxon>Endopterygota</taxon>
        <taxon>Lepidoptera</taxon>
        <taxon>Glossata</taxon>
        <taxon>Ditrysia</taxon>
        <taxon>Yponomeutoidea</taxon>
        <taxon>Plutellidae</taxon>
        <taxon>Plutella</taxon>
    </lineage>
</organism>
<feature type="transmembrane region" description="Helical" evidence="6">
    <location>
        <begin position="115"/>
        <end position="139"/>
    </location>
</feature>
<feature type="transmembrane region" description="Helical" evidence="6">
    <location>
        <begin position="213"/>
        <end position="232"/>
    </location>
</feature>
<proteinExistence type="predicted"/>
<dbReference type="Gene3D" id="1.20.1740.10">
    <property type="entry name" value="Amino acid/polyamine transporter I"/>
    <property type="match status" value="1"/>
</dbReference>
<dbReference type="PANTHER" id="PTHR11827">
    <property type="entry name" value="SOLUTE CARRIER FAMILY 12, CATION COTRANSPORTERS"/>
    <property type="match status" value="1"/>
</dbReference>
<evidence type="ECO:0000256" key="1">
    <source>
        <dbReference type="ARBA" id="ARBA00004141"/>
    </source>
</evidence>
<feature type="compositionally biased region" description="Basic and acidic residues" evidence="5">
    <location>
        <begin position="19"/>
        <end position="28"/>
    </location>
</feature>
<evidence type="ECO:0000256" key="5">
    <source>
        <dbReference type="SAM" id="MobiDB-lite"/>
    </source>
</evidence>
<feature type="region of interest" description="Disordered" evidence="5">
    <location>
        <begin position="1"/>
        <end position="28"/>
    </location>
</feature>
<comment type="caution">
    <text evidence="8">The sequence shown here is derived from an EMBL/GenBank/DDBJ whole genome shotgun (WGS) entry which is preliminary data.</text>
</comment>
<evidence type="ECO:0000259" key="7">
    <source>
        <dbReference type="Pfam" id="PF00324"/>
    </source>
</evidence>
<feature type="transmembrane region" description="Helical" evidence="6">
    <location>
        <begin position="82"/>
        <end position="103"/>
    </location>
</feature>
<dbReference type="EMBL" id="JAHIBW010000005">
    <property type="protein sequence ID" value="KAG7310449.1"/>
    <property type="molecule type" value="Genomic_DNA"/>
</dbReference>
<feature type="domain" description="Amino acid permease/ SLC12A" evidence="7">
    <location>
        <begin position="87"/>
        <end position="264"/>
    </location>
</feature>
<dbReference type="InterPro" id="IPR004841">
    <property type="entry name" value="AA-permease/SLC12A_dom"/>
</dbReference>
<reference evidence="8 9" key="1">
    <citation type="submission" date="2021-06" db="EMBL/GenBank/DDBJ databases">
        <title>A haploid diamondback moth (Plutella xylostella L.) genome assembly resolves 31 chromosomes and identifies a diamide resistance mutation.</title>
        <authorList>
            <person name="Ward C.M."/>
            <person name="Perry K.D."/>
            <person name="Baker G."/>
            <person name="Powis K."/>
            <person name="Heckel D.G."/>
            <person name="Baxter S.W."/>
        </authorList>
    </citation>
    <scope>NUCLEOTIDE SEQUENCE [LARGE SCALE GENOMIC DNA]</scope>
    <source>
        <strain evidence="8 9">LV</strain>
        <tissue evidence="8">Single pupa</tissue>
    </source>
</reference>
<keyword evidence="3 6" id="KW-1133">Transmembrane helix</keyword>
<dbReference type="InterPro" id="IPR004842">
    <property type="entry name" value="SLC12A_fam"/>
</dbReference>
<comment type="subcellular location">
    <subcellularLocation>
        <location evidence="1">Membrane</location>
        <topology evidence="1">Multi-pass membrane protein</topology>
    </subcellularLocation>
</comment>
<name>A0ABQ7QZH8_PLUXY</name>
<protein>
    <recommendedName>
        <fullName evidence="7">Amino acid permease/ SLC12A domain-containing protein</fullName>
    </recommendedName>
</protein>
<dbReference type="Proteomes" id="UP000823941">
    <property type="component" value="Chromosome 5"/>
</dbReference>
<keyword evidence="9" id="KW-1185">Reference proteome</keyword>
<keyword evidence="4 6" id="KW-0472">Membrane</keyword>
<dbReference type="PANTHER" id="PTHR11827:SF73">
    <property type="entry name" value="KAZACHOC, ISOFORM G"/>
    <property type="match status" value="1"/>
</dbReference>
<gene>
    <name evidence="8" type="ORF">JYU34_003231</name>
</gene>
<accession>A0ABQ7QZH8</accession>
<feature type="transmembrane region" description="Helical" evidence="6">
    <location>
        <begin position="238"/>
        <end position="259"/>
    </location>
</feature>
<evidence type="ECO:0000313" key="9">
    <source>
        <dbReference type="Proteomes" id="UP000823941"/>
    </source>
</evidence>
<evidence type="ECO:0000256" key="2">
    <source>
        <dbReference type="ARBA" id="ARBA00022692"/>
    </source>
</evidence>
<evidence type="ECO:0000313" key="8">
    <source>
        <dbReference type="EMBL" id="KAG7310449.1"/>
    </source>
</evidence>